<sequence>MRPTVGAVVHELSRRDARRIAVRAQLLEAPRPTDLRVVARQLTVVQVDLTAAVAPHADLLFWSRMGSAYAPDDLDDAVAAQDLVEFQGYLRPSEDLALFRAAMAEWPGEGDVGPYRQSVAEWVQDNRGCRLDILETLRADGPLPVRELPDTTVRPWRSSGWNNNRNVRMLVEIMEARGEVAVAGREGRDRLWDLAERIYPDGPTVPTQEAEIVRSQRRLAALGIARAKTTETPGEPNSVGEVGEEAAIEGVRGRWRVDPAQLTRLSEPFRGRTVLLSPLDRLLFDRKRMVDLFEFDYQLEMYKPAAQRRWGYFALPVLRGDQLVGKVDATADHERGVLRVDAVHDDHGWSRTAHAEVDAEIASLARWLGLRATDVAPLVPARGPRQGQE</sequence>
<dbReference type="Proteomes" id="UP000315395">
    <property type="component" value="Chromosome"/>
</dbReference>
<name>A0A516G656_9MICO</name>
<proteinExistence type="predicted"/>
<gene>
    <name evidence="1" type="ORF">FNH13_00615</name>
</gene>
<dbReference type="AlphaFoldDB" id="A0A516G656"/>
<keyword evidence="2" id="KW-1185">Reference proteome</keyword>
<evidence type="ECO:0000313" key="2">
    <source>
        <dbReference type="Proteomes" id="UP000315395"/>
    </source>
</evidence>
<reference evidence="1 2" key="1">
    <citation type="submission" date="2019-07" db="EMBL/GenBank/DDBJ databases">
        <title>complete genome sequencing of Ornithinimicrobium sp. H23M54.</title>
        <authorList>
            <person name="Bae J.-W."/>
            <person name="Lee S.-Y."/>
        </authorList>
    </citation>
    <scope>NUCLEOTIDE SEQUENCE [LARGE SCALE GENOMIC DNA]</scope>
    <source>
        <strain evidence="1 2">H23M54</strain>
    </source>
</reference>
<organism evidence="1 2">
    <name type="scientific">Ornithinimicrobium ciconiae</name>
    <dbReference type="NCBI Taxonomy" id="2594265"/>
    <lineage>
        <taxon>Bacteria</taxon>
        <taxon>Bacillati</taxon>
        <taxon>Actinomycetota</taxon>
        <taxon>Actinomycetes</taxon>
        <taxon>Micrococcales</taxon>
        <taxon>Ornithinimicrobiaceae</taxon>
        <taxon>Ornithinimicrobium</taxon>
    </lineage>
</organism>
<dbReference type="InterPro" id="IPR009351">
    <property type="entry name" value="AlkZ-like"/>
</dbReference>
<dbReference type="PANTHER" id="PTHR30528:SF0">
    <property type="entry name" value="CYTOPLASMIC PROTEIN"/>
    <property type="match status" value="1"/>
</dbReference>
<dbReference type="EMBL" id="CP041616">
    <property type="protein sequence ID" value="QDO87003.1"/>
    <property type="molecule type" value="Genomic_DNA"/>
</dbReference>
<dbReference type="KEGG" id="orz:FNH13_00615"/>
<dbReference type="Pfam" id="PF06224">
    <property type="entry name" value="AlkZ-like"/>
    <property type="match status" value="1"/>
</dbReference>
<dbReference type="OrthoDB" id="9787207at2"/>
<evidence type="ECO:0000313" key="1">
    <source>
        <dbReference type="EMBL" id="QDO87003.1"/>
    </source>
</evidence>
<dbReference type="PANTHER" id="PTHR30528">
    <property type="entry name" value="CYTOPLASMIC PROTEIN"/>
    <property type="match status" value="1"/>
</dbReference>
<protein>
    <submittedName>
        <fullName evidence="1">Winged helix-turn-helix domain-containing protein</fullName>
    </submittedName>
</protein>
<accession>A0A516G656</accession>